<dbReference type="Proteomes" id="UP000076586">
    <property type="component" value="Unassembled WGS sequence"/>
</dbReference>
<comment type="caution">
    <text evidence="1">The sequence shown here is derived from an EMBL/GenBank/DDBJ whole genome shotgun (WGS) entry which is preliminary data.</text>
</comment>
<sequence length="41" mass="5192">MVIKVYLVIFTIFILDLYRYHKIRYIWLNTFALQSSRPYRH</sequence>
<organism evidence="1 2">
    <name type="scientific">Paludibacter jiangxiensis</name>
    <dbReference type="NCBI Taxonomy" id="681398"/>
    <lineage>
        <taxon>Bacteria</taxon>
        <taxon>Pseudomonadati</taxon>
        <taxon>Bacteroidota</taxon>
        <taxon>Bacteroidia</taxon>
        <taxon>Bacteroidales</taxon>
        <taxon>Paludibacteraceae</taxon>
        <taxon>Paludibacter</taxon>
    </lineage>
</organism>
<name>A0A161LG72_9BACT</name>
<protein>
    <submittedName>
        <fullName evidence="1">Uncharacterized protein</fullName>
    </submittedName>
</protein>
<evidence type="ECO:0000313" key="2">
    <source>
        <dbReference type="Proteomes" id="UP000076586"/>
    </source>
</evidence>
<evidence type="ECO:0000313" key="1">
    <source>
        <dbReference type="EMBL" id="GAT64365.1"/>
    </source>
</evidence>
<proteinExistence type="predicted"/>
<dbReference type="EMBL" id="BDCR01000004">
    <property type="protein sequence ID" value="GAT64365.1"/>
    <property type="molecule type" value="Genomic_DNA"/>
</dbReference>
<reference evidence="2" key="1">
    <citation type="submission" date="2016-04" db="EMBL/GenBank/DDBJ databases">
        <title>Draft genome sequence of Paludibacter jiangxiensis strain NM7.</title>
        <authorList>
            <person name="Qiu Y."/>
            <person name="Matsuura N."/>
            <person name="Ohashi A."/>
            <person name="Tourlousse M.D."/>
            <person name="Sekiguchi Y."/>
        </authorList>
    </citation>
    <scope>NUCLEOTIDE SEQUENCE [LARGE SCALE GENOMIC DNA]</scope>
    <source>
        <strain evidence="2">NM7</strain>
    </source>
</reference>
<reference evidence="2" key="2">
    <citation type="journal article" date="2017" name="Genome Announc.">
        <title>Draft genome sequence of Paludibacter jiangxiensis NM7(T), a propionate-producing fermentative bacterium.</title>
        <authorList>
            <person name="Qiu Y.-L."/>
            <person name="Tourlousse D.M."/>
            <person name="Matsuura N."/>
            <person name="Ohashi A."/>
            <person name="Sekiguchi Y."/>
        </authorList>
    </citation>
    <scope>NUCLEOTIDE SEQUENCE [LARGE SCALE GENOMIC DNA]</scope>
    <source>
        <strain evidence="2">NM7</strain>
    </source>
</reference>
<gene>
    <name evidence="1" type="ORF">PJIAN_4916</name>
</gene>
<accession>A0A161LG72</accession>
<keyword evidence="2" id="KW-1185">Reference proteome</keyword>
<dbReference type="AlphaFoldDB" id="A0A161LG72"/>